<gene>
    <name evidence="2" type="ORF">DAI18_05475</name>
</gene>
<sequence length="128" mass="14278">MLAGGLSLALGILGIFLPLLPTTPFVLLTAACWARASPRFHRWLLGHRTFGPIVIAWETRRALPRRAKRLGLLLMTASMWTSMWIVQQRPWLVLMLLLTWLVVGGWLWRLPETTAAPAQAGAAVGRDD</sequence>
<protein>
    <submittedName>
        <fullName evidence="2">DUF454 domain-containing protein</fullName>
    </submittedName>
</protein>
<dbReference type="Proteomes" id="UP000244173">
    <property type="component" value="Chromosome"/>
</dbReference>
<feature type="transmembrane region" description="Helical" evidence="1">
    <location>
        <begin position="92"/>
        <end position="110"/>
    </location>
</feature>
<evidence type="ECO:0000313" key="3">
    <source>
        <dbReference type="Proteomes" id="UP000244173"/>
    </source>
</evidence>
<dbReference type="InterPro" id="IPR007401">
    <property type="entry name" value="DUF454"/>
</dbReference>
<proteinExistence type="predicted"/>
<dbReference type="KEGG" id="maer:DAI18_05475"/>
<dbReference type="EMBL" id="CP028519">
    <property type="protein sequence ID" value="AVY95979.1"/>
    <property type="molecule type" value="Genomic_DNA"/>
</dbReference>
<dbReference type="STRING" id="1122240.GCA_000620105_01150"/>
<keyword evidence="1" id="KW-0472">Membrane</keyword>
<dbReference type="PIRSF" id="PIRSF016789">
    <property type="entry name" value="DUF454"/>
    <property type="match status" value="1"/>
</dbReference>
<reference evidence="2 3" key="1">
    <citation type="submission" date="2018-04" db="EMBL/GenBank/DDBJ databases">
        <title>Denitrifier Microvirgula.</title>
        <authorList>
            <person name="Anderson E."/>
            <person name="Jang J."/>
            <person name="Ishii S."/>
        </authorList>
    </citation>
    <scope>NUCLEOTIDE SEQUENCE [LARGE SCALE GENOMIC DNA]</scope>
    <source>
        <strain evidence="2 3">BE2.4</strain>
    </source>
</reference>
<name>A0A2S0PF33_9NEIS</name>
<evidence type="ECO:0000313" key="2">
    <source>
        <dbReference type="EMBL" id="AVY95979.1"/>
    </source>
</evidence>
<feature type="transmembrane region" description="Helical" evidence="1">
    <location>
        <begin position="70"/>
        <end position="86"/>
    </location>
</feature>
<evidence type="ECO:0000256" key="1">
    <source>
        <dbReference type="SAM" id="Phobius"/>
    </source>
</evidence>
<keyword evidence="1" id="KW-0812">Transmembrane</keyword>
<keyword evidence="3" id="KW-1185">Reference proteome</keyword>
<organism evidence="2 3">
    <name type="scientific">Microvirgula aerodenitrificans</name>
    <dbReference type="NCBI Taxonomy" id="57480"/>
    <lineage>
        <taxon>Bacteria</taxon>
        <taxon>Pseudomonadati</taxon>
        <taxon>Pseudomonadota</taxon>
        <taxon>Betaproteobacteria</taxon>
        <taxon>Neisseriales</taxon>
        <taxon>Aquaspirillaceae</taxon>
        <taxon>Microvirgula</taxon>
    </lineage>
</organism>
<accession>A0A2S0PF33</accession>
<dbReference type="OrthoDB" id="9816293at2"/>
<dbReference type="Pfam" id="PF04304">
    <property type="entry name" value="DUF454"/>
    <property type="match status" value="1"/>
</dbReference>
<dbReference type="PANTHER" id="PTHR35813">
    <property type="entry name" value="INNER MEMBRANE PROTEIN YBAN"/>
    <property type="match status" value="1"/>
</dbReference>
<dbReference type="PANTHER" id="PTHR35813:SF1">
    <property type="entry name" value="INNER MEMBRANE PROTEIN YBAN"/>
    <property type="match status" value="1"/>
</dbReference>
<dbReference type="AlphaFoldDB" id="A0A2S0PF33"/>
<feature type="transmembrane region" description="Helical" evidence="1">
    <location>
        <begin position="6"/>
        <end position="34"/>
    </location>
</feature>
<dbReference type="GO" id="GO:0005886">
    <property type="term" value="C:plasma membrane"/>
    <property type="evidence" value="ECO:0007669"/>
    <property type="project" value="TreeGrafter"/>
</dbReference>
<keyword evidence="1" id="KW-1133">Transmembrane helix</keyword>